<dbReference type="Pfam" id="PF04306">
    <property type="entry name" value="DUF456"/>
    <property type="match status" value="1"/>
</dbReference>
<dbReference type="InterPro" id="IPR007403">
    <property type="entry name" value="DUF456"/>
</dbReference>
<keyword evidence="1" id="KW-0812">Transmembrane</keyword>
<evidence type="ECO:0000313" key="2">
    <source>
        <dbReference type="EMBL" id="HIV74312.1"/>
    </source>
</evidence>
<feature type="transmembrane region" description="Helical" evidence="1">
    <location>
        <begin position="49"/>
        <end position="68"/>
    </location>
</feature>
<feature type="transmembrane region" description="Helical" evidence="1">
    <location>
        <begin position="6"/>
        <end position="37"/>
    </location>
</feature>
<dbReference type="EMBL" id="DXHX01000063">
    <property type="protein sequence ID" value="HIV74312.1"/>
    <property type="molecule type" value="Genomic_DNA"/>
</dbReference>
<name>A0A9D1PLS8_9BACI</name>
<evidence type="ECO:0000313" key="3">
    <source>
        <dbReference type="Proteomes" id="UP000823937"/>
    </source>
</evidence>
<reference evidence="2" key="2">
    <citation type="submission" date="2021-04" db="EMBL/GenBank/DDBJ databases">
        <authorList>
            <person name="Gilroy R."/>
        </authorList>
    </citation>
    <scope>NUCLEOTIDE SEQUENCE</scope>
    <source>
        <strain evidence="2">CHK169-2315</strain>
    </source>
</reference>
<organism evidence="2 3">
    <name type="scientific">Candidatus Pseudogracilibacillus intestinigallinarum</name>
    <dbReference type="NCBI Taxonomy" id="2838742"/>
    <lineage>
        <taxon>Bacteria</taxon>
        <taxon>Bacillati</taxon>
        <taxon>Bacillota</taxon>
        <taxon>Bacilli</taxon>
        <taxon>Bacillales</taxon>
        <taxon>Bacillaceae</taxon>
        <taxon>Pseudogracilibacillus</taxon>
    </lineage>
</organism>
<dbReference type="Proteomes" id="UP000823937">
    <property type="component" value="Unassembled WGS sequence"/>
</dbReference>
<sequence>MIYLYWTLIIILFILSFIGVFVPIIPAVLLLWGGFLLYHFMIDTESLSVIFWVTSLVLTGVLFIADFWTNRYYVKKYGGSKKSEWGAIVGIIIGTFLFPPFSIIILPLLFVFLVELTERKTVKEATLAMYGAFLGFLSGVFAKVFIQLMMIIFFIIQIIF</sequence>
<proteinExistence type="predicted"/>
<protein>
    <submittedName>
        <fullName evidence="2">DUF456 domain-containing protein</fullName>
    </submittedName>
</protein>
<keyword evidence="1" id="KW-1133">Transmembrane helix</keyword>
<comment type="caution">
    <text evidence="2">The sequence shown here is derived from an EMBL/GenBank/DDBJ whole genome shotgun (WGS) entry which is preliminary data.</text>
</comment>
<gene>
    <name evidence="2" type="ORF">H9895_04435</name>
</gene>
<dbReference type="PANTHER" id="PTHR39165:SF1">
    <property type="entry name" value="DUF456 DOMAIN-CONTAINING PROTEIN"/>
    <property type="match status" value="1"/>
</dbReference>
<evidence type="ECO:0000256" key="1">
    <source>
        <dbReference type="SAM" id="Phobius"/>
    </source>
</evidence>
<dbReference type="AlphaFoldDB" id="A0A9D1PLS8"/>
<dbReference type="PANTHER" id="PTHR39165">
    <property type="entry name" value="IG HYPOTHETICAL 17883"/>
    <property type="match status" value="1"/>
</dbReference>
<feature type="transmembrane region" description="Helical" evidence="1">
    <location>
        <begin position="126"/>
        <end position="159"/>
    </location>
</feature>
<accession>A0A9D1PLS8</accession>
<reference evidence="2" key="1">
    <citation type="journal article" date="2021" name="PeerJ">
        <title>Extensive microbial diversity within the chicken gut microbiome revealed by metagenomics and culture.</title>
        <authorList>
            <person name="Gilroy R."/>
            <person name="Ravi A."/>
            <person name="Getino M."/>
            <person name="Pursley I."/>
            <person name="Horton D.L."/>
            <person name="Alikhan N.F."/>
            <person name="Baker D."/>
            <person name="Gharbi K."/>
            <person name="Hall N."/>
            <person name="Watson M."/>
            <person name="Adriaenssens E.M."/>
            <person name="Foster-Nyarko E."/>
            <person name="Jarju S."/>
            <person name="Secka A."/>
            <person name="Antonio M."/>
            <person name="Oren A."/>
            <person name="Chaudhuri R.R."/>
            <person name="La Ragione R."/>
            <person name="Hildebrand F."/>
            <person name="Pallen M.J."/>
        </authorList>
    </citation>
    <scope>NUCLEOTIDE SEQUENCE</scope>
    <source>
        <strain evidence="2">CHK169-2315</strain>
    </source>
</reference>
<feature type="transmembrane region" description="Helical" evidence="1">
    <location>
        <begin position="88"/>
        <end position="114"/>
    </location>
</feature>
<keyword evidence="1" id="KW-0472">Membrane</keyword>